<reference evidence="2 3" key="1">
    <citation type="journal article" date="2014" name="BMC Genomics">
        <title>Genome sequencing of four Aureobasidium pullulans varieties: biotechnological potential, stress tolerance, and description of new species.</title>
        <authorList>
            <person name="Gostin Ar C."/>
            <person name="Ohm R.A."/>
            <person name="Kogej T."/>
            <person name="Sonjak S."/>
            <person name="Turk M."/>
            <person name="Zajc J."/>
            <person name="Zalar P."/>
            <person name="Grube M."/>
            <person name="Sun H."/>
            <person name="Han J."/>
            <person name="Sharma A."/>
            <person name="Chiniquy J."/>
            <person name="Ngan C.Y."/>
            <person name="Lipzen A."/>
            <person name="Barry K."/>
            <person name="Grigoriev I.V."/>
            <person name="Gunde-Cimerman N."/>
        </authorList>
    </citation>
    <scope>NUCLEOTIDE SEQUENCE [LARGE SCALE GENOMIC DNA]</scope>
    <source>
        <strain evidence="2 3">EXF-2481</strain>
    </source>
</reference>
<dbReference type="Proteomes" id="UP000030641">
    <property type="component" value="Unassembled WGS sequence"/>
</dbReference>
<keyword evidence="3" id="KW-1185">Reference proteome</keyword>
<dbReference type="OMA" id="MKWLEVM"/>
<protein>
    <recommendedName>
        <fullName evidence="4">F-box domain-containing protein</fullName>
    </recommendedName>
</protein>
<organism evidence="2 3">
    <name type="scientific">Aureobasidium subglaciale (strain EXF-2481)</name>
    <name type="common">Aureobasidium pullulans var. subglaciale</name>
    <dbReference type="NCBI Taxonomy" id="1043005"/>
    <lineage>
        <taxon>Eukaryota</taxon>
        <taxon>Fungi</taxon>
        <taxon>Dikarya</taxon>
        <taxon>Ascomycota</taxon>
        <taxon>Pezizomycotina</taxon>
        <taxon>Dothideomycetes</taxon>
        <taxon>Dothideomycetidae</taxon>
        <taxon>Dothideales</taxon>
        <taxon>Saccotheciaceae</taxon>
        <taxon>Aureobasidium</taxon>
    </lineage>
</organism>
<evidence type="ECO:0000313" key="3">
    <source>
        <dbReference type="Proteomes" id="UP000030641"/>
    </source>
</evidence>
<evidence type="ECO:0000313" key="2">
    <source>
        <dbReference type="EMBL" id="KEQ99322.1"/>
    </source>
</evidence>
<dbReference type="EMBL" id="KL584750">
    <property type="protein sequence ID" value="KEQ99322.1"/>
    <property type="molecule type" value="Genomic_DNA"/>
</dbReference>
<dbReference type="AlphaFoldDB" id="A0A074YYS6"/>
<dbReference type="STRING" id="1043005.A0A074YYS6"/>
<feature type="compositionally biased region" description="Polar residues" evidence="1">
    <location>
        <begin position="1"/>
        <end position="19"/>
    </location>
</feature>
<dbReference type="OrthoDB" id="5284003at2759"/>
<name>A0A074YYS6_AURSE</name>
<accession>A0A074YYS6</accession>
<sequence length="588" mass="67013">MASQDTALPTPETQATGPTKNGYHSEHEKGEQAHNQKMLNLNELAPELQTNIVKHIHRPSDLKSLCLTSRRLYDAATKQLYQSVNLEIGRRTDLRLGAMLHPGNAGLKQIRILRVQFNPQHIDLSEIDKLRVEMVVRMLIDSLPENILEDFEWSPWLAFDQETFLILLDRQKRLHWLTAFRLEGTNAVEKLESKSDEHASLYKDCEKLAIYPDSLPTLELGQFFLSKISTLTELIIHTNFAHGPVHYTTRELNDSPTGPGLLNKALFRHLLPFDKITSPPFAHLNSLRLVDVGLRYCADTYGRLIDFTQIVTLRIVKCSGADALLSLLCKSAYLPRKLRCLEVQHSDNQDNDALTAVDDFLCLVEGIEDLYLDLNNVKSMPNVDGIIKHNKTLEVLLVHASESSNEELVWASDDFQRLCSSVTRLRQLSCAWPASSILRTNSPSWDVFKLGIRSLSRLLTLHISTFPSCSPLKANLEKSMYTELLRWQSTQLFFYTPPTASHLTLIAFGVSDKIPTRQDSNNQLIFLRSTLINADGRNESTAVPVSWAPRQYIESRSDVLDYELSRRTKMPIRDYQNYIDEEEDDDMV</sequence>
<dbReference type="HOGENOM" id="CLU_036105_0_0_1"/>
<proteinExistence type="predicted"/>
<dbReference type="InParanoid" id="A0A074YYS6"/>
<dbReference type="GeneID" id="25371797"/>
<feature type="region of interest" description="Disordered" evidence="1">
    <location>
        <begin position="1"/>
        <end position="34"/>
    </location>
</feature>
<evidence type="ECO:0000256" key="1">
    <source>
        <dbReference type="SAM" id="MobiDB-lite"/>
    </source>
</evidence>
<evidence type="ECO:0008006" key="4">
    <source>
        <dbReference type="Google" id="ProtNLM"/>
    </source>
</evidence>
<feature type="compositionally biased region" description="Basic and acidic residues" evidence="1">
    <location>
        <begin position="23"/>
        <end position="34"/>
    </location>
</feature>
<dbReference type="RefSeq" id="XP_013347814.1">
    <property type="nucleotide sequence ID" value="XM_013492360.1"/>
</dbReference>
<gene>
    <name evidence="2" type="ORF">AUEXF2481DRAFT_842</name>
</gene>